<feature type="domain" description="RNA-directed RNA polymerase C-terminal" evidence="6">
    <location>
        <begin position="24"/>
        <end position="272"/>
    </location>
</feature>
<proteinExistence type="predicted"/>
<keyword evidence="4" id="KW-0693">Viral RNA replication</keyword>
<keyword evidence="3" id="KW-0547">Nucleotide-binding</keyword>
<name>A0A8K1WPW2_9VIRU</name>
<dbReference type="PRINTS" id="PR00914">
    <property type="entry name" value="LVIRUSRNAPOL"/>
</dbReference>
<dbReference type="GO" id="GO:0006351">
    <property type="term" value="P:DNA-templated transcription"/>
    <property type="evidence" value="ECO:0007669"/>
    <property type="project" value="InterPro"/>
</dbReference>
<dbReference type="InterPro" id="IPR043502">
    <property type="entry name" value="DNA/RNA_pol_sf"/>
</dbReference>
<evidence type="ECO:0000313" key="7">
    <source>
        <dbReference type="EMBL" id="UGO57195.1"/>
    </source>
</evidence>
<dbReference type="EMBL" id="MW239237">
    <property type="protein sequence ID" value="UGO57195.1"/>
    <property type="molecule type" value="Genomic_RNA"/>
</dbReference>
<accession>A0A8K1WPW2</accession>
<dbReference type="SUPFAM" id="SSF56672">
    <property type="entry name" value="DNA/RNA polymerases"/>
    <property type="match status" value="1"/>
</dbReference>
<evidence type="ECO:0000256" key="2">
    <source>
        <dbReference type="ARBA" id="ARBA00022695"/>
    </source>
</evidence>
<evidence type="ECO:0000259" key="6">
    <source>
        <dbReference type="Pfam" id="PF00680"/>
    </source>
</evidence>
<reference evidence="7" key="1">
    <citation type="submission" date="2020-11" db="EMBL/GenBank/DDBJ databases">
        <title>RNA virus dark matter in the feces of wild birds.</title>
        <authorList>
            <person name="Lu X."/>
            <person name="Yang X.S."/>
            <person name="Zhang W."/>
        </authorList>
    </citation>
    <scope>NUCLEOTIDE SEQUENCE</scope>
    <source>
        <strain evidence="7">EasternCrownedWarbler123con174</strain>
    </source>
</reference>
<sequence>MEQEYRGCAVDIDEFDSYANFDKCLRSLDFRASPGYPFMCEKPTIGEWLGFDGLKFNETQVARLYLMVCDLMIGDNIDCLWKVFIKQEPHKQHKMLQERYRLIMCPPLHVQVLWQMVFSKQNSAEIDQAYQIPSQQGMMLPFGNWQVFYSQWKSQGTLCGTDATAWDWNLPGWLLRLDLKFRERQVRGLRTDLWAEQADKLYRNAFRDCKLLFSDGTVYEQQHWGIMKSGCVNTISTNSHGGVIYHILYCLDTGASFYPFPKCLGDDKLVAPEHTLHLDVYEKYGNLIKSVSDTCEFGGHEFTDSGPRPMYIAKHIYNFLYVSPDTLEETLDAYLRMNALCDDGWEFWSFIVSGLGLSSKVLSRRYYQAWYNNPDGAHYGW</sequence>
<comment type="catalytic activity">
    <reaction evidence="5">
        <text>RNA(n) + a ribonucleoside 5'-triphosphate = RNA(n+1) + diphosphate</text>
        <dbReference type="Rhea" id="RHEA:21248"/>
        <dbReference type="Rhea" id="RHEA-COMP:14527"/>
        <dbReference type="Rhea" id="RHEA-COMP:17342"/>
        <dbReference type="ChEBI" id="CHEBI:33019"/>
        <dbReference type="ChEBI" id="CHEBI:61557"/>
        <dbReference type="ChEBI" id="CHEBI:140395"/>
        <dbReference type="EC" id="2.7.7.48"/>
    </reaction>
</comment>
<dbReference type="InterPro" id="IPR001795">
    <property type="entry name" value="RNA-dir_pol_luteovirus"/>
</dbReference>
<dbReference type="InterPro" id="IPR001205">
    <property type="entry name" value="RNA-dir_pol_C"/>
</dbReference>
<keyword evidence="1" id="KW-0808">Transferase</keyword>
<evidence type="ECO:0000256" key="1">
    <source>
        <dbReference type="ARBA" id="ARBA00022679"/>
    </source>
</evidence>
<evidence type="ECO:0000256" key="4">
    <source>
        <dbReference type="ARBA" id="ARBA00022953"/>
    </source>
</evidence>
<dbReference type="GO" id="GO:0003968">
    <property type="term" value="F:RNA-directed RNA polymerase activity"/>
    <property type="evidence" value="ECO:0007669"/>
    <property type="project" value="UniProtKB-EC"/>
</dbReference>
<dbReference type="GO" id="GO:0003723">
    <property type="term" value="F:RNA binding"/>
    <property type="evidence" value="ECO:0007669"/>
    <property type="project" value="InterPro"/>
</dbReference>
<evidence type="ECO:0000256" key="5">
    <source>
        <dbReference type="ARBA" id="ARBA00048744"/>
    </source>
</evidence>
<evidence type="ECO:0000256" key="3">
    <source>
        <dbReference type="ARBA" id="ARBA00022741"/>
    </source>
</evidence>
<organism evidence="7">
    <name type="scientific">Riboviria sp</name>
    <dbReference type="NCBI Taxonomy" id="2585031"/>
    <lineage>
        <taxon>Viruses</taxon>
        <taxon>Riboviria</taxon>
    </lineage>
</organism>
<dbReference type="Pfam" id="PF00680">
    <property type="entry name" value="RdRP_1"/>
    <property type="match status" value="1"/>
</dbReference>
<dbReference type="GO" id="GO:0000166">
    <property type="term" value="F:nucleotide binding"/>
    <property type="evidence" value="ECO:0007669"/>
    <property type="project" value="UniProtKB-KW"/>
</dbReference>
<keyword evidence="2" id="KW-0548">Nucleotidyltransferase</keyword>
<protein>
    <recommendedName>
        <fullName evidence="6">RNA-directed RNA polymerase C-terminal domain-containing protein</fullName>
    </recommendedName>
</protein>